<keyword evidence="2" id="KW-1185">Reference proteome</keyword>
<evidence type="ECO:0000313" key="1">
    <source>
        <dbReference type="EMBL" id="RIA94900.1"/>
    </source>
</evidence>
<reference evidence="1 2" key="1">
    <citation type="submission" date="2018-06" db="EMBL/GenBank/DDBJ databases">
        <title>Comparative genomics reveals the genomic features of Rhizophagus irregularis, R. cerebriforme, R. diaphanum and Gigaspora rosea, and their symbiotic lifestyle signature.</title>
        <authorList>
            <person name="Morin E."/>
            <person name="San Clemente H."/>
            <person name="Chen E.C.H."/>
            <person name="De La Providencia I."/>
            <person name="Hainaut M."/>
            <person name="Kuo A."/>
            <person name="Kohler A."/>
            <person name="Murat C."/>
            <person name="Tang N."/>
            <person name="Roy S."/>
            <person name="Loubradou J."/>
            <person name="Henrissat B."/>
            <person name="Grigoriev I.V."/>
            <person name="Corradi N."/>
            <person name="Roux C."/>
            <person name="Martin F.M."/>
        </authorList>
    </citation>
    <scope>NUCLEOTIDE SEQUENCE [LARGE SCALE GENOMIC DNA]</scope>
    <source>
        <strain evidence="1 2">DAOM 227022</strain>
    </source>
</reference>
<dbReference type="OrthoDB" id="2445338at2759"/>
<sequence length="98" mass="11040">MEIGQASTVDTKDKLKPRITDNITIVKVEDSGEIFIRDGEFSSARDSFVFSFSGGRIKNYILSCMRVENKAIYNGDNYGPSFGQSDLDIFGNRDNRFL</sequence>
<gene>
    <name evidence="1" type="ORF">C1645_817385</name>
</gene>
<dbReference type="Proteomes" id="UP000265703">
    <property type="component" value="Unassembled WGS sequence"/>
</dbReference>
<dbReference type="EMBL" id="QKYT01000071">
    <property type="protein sequence ID" value="RIA94900.1"/>
    <property type="molecule type" value="Genomic_DNA"/>
</dbReference>
<protein>
    <submittedName>
        <fullName evidence="1">Uncharacterized protein</fullName>
    </submittedName>
</protein>
<accession>A0A397T9H3</accession>
<proteinExistence type="predicted"/>
<dbReference type="AlphaFoldDB" id="A0A397T9H3"/>
<dbReference type="STRING" id="658196.A0A397T9H3"/>
<comment type="caution">
    <text evidence="1">The sequence shown here is derived from an EMBL/GenBank/DDBJ whole genome shotgun (WGS) entry which is preliminary data.</text>
</comment>
<evidence type="ECO:0000313" key="2">
    <source>
        <dbReference type="Proteomes" id="UP000265703"/>
    </source>
</evidence>
<organism evidence="1 2">
    <name type="scientific">Glomus cerebriforme</name>
    <dbReference type="NCBI Taxonomy" id="658196"/>
    <lineage>
        <taxon>Eukaryota</taxon>
        <taxon>Fungi</taxon>
        <taxon>Fungi incertae sedis</taxon>
        <taxon>Mucoromycota</taxon>
        <taxon>Glomeromycotina</taxon>
        <taxon>Glomeromycetes</taxon>
        <taxon>Glomerales</taxon>
        <taxon>Glomeraceae</taxon>
        <taxon>Glomus</taxon>
    </lineage>
</organism>
<name>A0A397T9H3_9GLOM</name>